<dbReference type="Pfam" id="PF05709">
    <property type="entry name" value="Sipho_tail"/>
    <property type="match status" value="1"/>
</dbReference>
<dbReference type="Gene3D" id="2.40.30.200">
    <property type="match status" value="1"/>
</dbReference>
<evidence type="ECO:0000313" key="2">
    <source>
        <dbReference type="EMBL" id="PPA70032.1"/>
    </source>
</evidence>
<gene>
    <name evidence="2" type="ORF">C4B60_10575</name>
</gene>
<dbReference type="AlphaFoldDB" id="A0A2S5GAK2"/>
<proteinExistence type="predicted"/>
<evidence type="ECO:0000313" key="3">
    <source>
        <dbReference type="Proteomes" id="UP000239047"/>
    </source>
</evidence>
<protein>
    <submittedName>
        <fullName evidence="2">Phage tail family protein</fullName>
    </submittedName>
</protein>
<dbReference type="RefSeq" id="WP_104057982.1">
    <property type="nucleotide sequence ID" value="NZ_PREZ01000004.1"/>
</dbReference>
<keyword evidence="3" id="KW-1185">Reference proteome</keyword>
<reference evidence="2 3" key="1">
    <citation type="submission" date="2018-02" db="EMBL/GenBank/DDBJ databases">
        <title>Jeotgalibacillus proteolyticum sp. nov. a protease producing bacterium isolated from ocean sediments of Laizhou Bay.</title>
        <authorList>
            <person name="Li Y."/>
        </authorList>
    </citation>
    <scope>NUCLEOTIDE SEQUENCE [LARGE SCALE GENOMIC DNA]</scope>
    <source>
        <strain evidence="2 3">22-7</strain>
    </source>
</reference>
<sequence length="271" mass="30186">MREDDVYIDDYLLQDDGLIITLDSEESLLPPVRNNSVTIPGRPGAYDFGGEFDVRPFNLICVKFSDSHTNFKFDTRKFSGRFKDQYGKLKTVKLRFGDEPDKFYWVRLTSGIPIEKLAKNGRFVLPLTAYDPAAYSIVTSDEVTWGSTELTFASSYEFGHMGTGVVNVTAPQTINYTVTGDYLKPKIEITGSATSLTISANGRSISLPSFSNVTWVIDGEMYDVLKNGQNAIGEVIGPFNPIEFFNGDNELQITGTGLNFTLKVPIRDKYS</sequence>
<accession>A0A2S5GAK2</accession>
<comment type="caution">
    <text evidence="2">The sequence shown here is derived from an EMBL/GenBank/DDBJ whole genome shotgun (WGS) entry which is preliminary data.</text>
</comment>
<name>A0A2S5GAK2_9BACL</name>
<dbReference type="EMBL" id="PREZ01000004">
    <property type="protein sequence ID" value="PPA70032.1"/>
    <property type="molecule type" value="Genomic_DNA"/>
</dbReference>
<dbReference type="InterPro" id="IPR008841">
    <property type="entry name" value="Siphovirus-type_tail_N"/>
</dbReference>
<dbReference type="OrthoDB" id="3078561at2"/>
<organism evidence="2 3">
    <name type="scientific">Jeotgalibacillus proteolyticus</name>
    <dbReference type="NCBI Taxonomy" id="2082395"/>
    <lineage>
        <taxon>Bacteria</taxon>
        <taxon>Bacillati</taxon>
        <taxon>Bacillota</taxon>
        <taxon>Bacilli</taxon>
        <taxon>Bacillales</taxon>
        <taxon>Caryophanaceae</taxon>
        <taxon>Jeotgalibacillus</taxon>
    </lineage>
</organism>
<evidence type="ECO:0000259" key="1">
    <source>
        <dbReference type="Pfam" id="PF05709"/>
    </source>
</evidence>
<feature type="domain" description="Siphovirus-type tail component RIFT-related" evidence="1">
    <location>
        <begin position="17"/>
        <end position="128"/>
    </location>
</feature>
<dbReference type="Proteomes" id="UP000239047">
    <property type="component" value="Unassembled WGS sequence"/>
</dbReference>